<dbReference type="InterPro" id="IPR000182">
    <property type="entry name" value="GNAT_dom"/>
</dbReference>
<dbReference type="Gene3D" id="3.40.630.30">
    <property type="match status" value="1"/>
</dbReference>
<dbReference type="Pfam" id="PF00583">
    <property type="entry name" value="Acetyltransf_1"/>
    <property type="match status" value="1"/>
</dbReference>
<name>A0A1G1X1R4_9BACT</name>
<evidence type="ECO:0000259" key="1">
    <source>
        <dbReference type="PROSITE" id="PS51186"/>
    </source>
</evidence>
<sequence length="158" mass="18274">MKLKANEAKYMDILMVANPNEYQKQETTHQTLFLTTQEFWKKEELVKQYDDVLWQAFRTHGKYMQIMQRASYFAVAVDEQETYLGSAAVCEIGNIWLIEYVITNPAHTQQGVGSAVMDRIMQEAKQADIQFGVLNCDPEKNDGQLPKFYGRFGFKAVE</sequence>
<dbReference type="InterPro" id="IPR016181">
    <property type="entry name" value="Acyl_CoA_acyltransferase"/>
</dbReference>
<protein>
    <recommendedName>
        <fullName evidence="1">N-acetyltransferase domain-containing protein</fullName>
    </recommendedName>
</protein>
<organism evidence="2 3">
    <name type="scientific">Candidatus Andersenbacteria bacterium RIFCSPHIGHO2_12_FULL_45_11</name>
    <dbReference type="NCBI Taxonomy" id="1797281"/>
    <lineage>
        <taxon>Bacteria</taxon>
        <taxon>Candidatus Anderseniibacteriota</taxon>
    </lineage>
</organism>
<comment type="caution">
    <text evidence="2">The sequence shown here is derived from an EMBL/GenBank/DDBJ whole genome shotgun (WGS) entry which is preliminary data.</text>
</comment>
<dbReference type="SUPFAM" id="SSF55729">
    <property type="entry name" value="Acyl-CoA N-acyltransferases (Nat)"/>
    <property type="match status" value="1"/>
</dbReference>
<dbReference type="Proteomes" id="UP000177528">
    <property type="component" value="Unassembled WGS sequence"/>
</dbReference>
<accession>A0A1G1X1R4</accession>
<dbReference type="CDD" id="cd04301">
    <property type="entry name" value="NAT_SF"/>
    <property type="match status" value="1"/>
</dbReference>
<reference evidence="2 3" key="1">
    <citation type="journal article" date="2016" name="Nat. Commun.">
        <title>Thousands of microbial genomes shed light on interconnected biogeochemical processes in an aquifer system.</title>
        <authorList>
            <person name="Anantharaman K."/>
            <person name="Brown C.T."/>
            <person name="Hug L.A."/>
            <person name="Sharon I."/>
            <person name="Castelle C.J."/>
            <person name="Probst A.J."/>
            <person name="Thomas B.C."/>
            <person name="Singh A."/>
            <person name="Wilkins M.J."/>
            <person name="Karaoz U."/>
            <person name="Brodie E.L."/>
            <person name="Williams K.H."/>
            <person name="Hubbard S.S."/>
            <person name="Banfield J.F."/>
        </authorList>
    </citation>
    <scope>NUCLEOTIDE SEQUENCE [LARGE SCALE GENOMIC DNA]</scope>
</reference>
<evidence type="ECO:0000313" key="2">
    <source>
        <dbReference type="EMBL" id="OGY33297.1"/>
    </source>
</evidence>
<dbReference type="GO" id="GO:0016747">
    <property type="term" value="F:acyltransferase activity, transferring groups other than amino-acyl groups"/>
    <property type="evidence" value="ECO:0007669"/>
    <property type="project" value="InterPro"/>
</dbReference>
<dbReference type="EMBL" id="MHHR01000032">
    <property type="protein sequence ID" value="OGY33297.1"/>
    <property type="molecule type" value="Genomic_DNA"/>
</dbReference>
<evidence type="ECO:0000313" key="3">
    <source>
        <dbReference type="Proteomes" id="UP000177528"/>
    </source>
</evidence>
<dbReference type="PROSITE" id="PS51186">
    <property type="entry name" value="GNAT"/>
    <property type="match status" value="1"/>
</dbReference>
<gene>
    <name evidence="2" type="ORF">A3D99_03135</name>
</gene>
<feature type="domain" description="N-acetyltransferase" evidence="1">
    <location>
        <begin position="37"/>
        <end position="158"/>
    </location>
</feature>
<dbReference type="AlphaFoldDB" id="A0A1G1X1R4"/>
<proteinExistence type="predicted"/>